<dbReference type="GO" id="GO:0003677">
    <property type="term" value="F:DNA binding"/>
    <property type="evidence" value="ECO:0007669"/>
    <property type="project" value="InterPro"/>
</dbReference>
<feature type="compositionally biased region" description="Polar residues" evidence="2">
    <location>
        <begin position="18"/>
        <end position="47"/>
    </location>
</feature>
<feature type="region of interest" description="Disordered" evidence="2">
    <location>
        <begin position="1"/>
        <end position="105"/>
    </location>
</feature>
<feature type="compositionally biased region" description="Low complexity" evidence="2">
    <location>
        <begin position="70"/>
        <end position="80"/>
    </location>
</feature>
<dbReference type="Pfam" id="PF02944">
    <property type="entry name" value="BESS"/>
    <property type="match status" value="1"/>
</dbReference>
<sequence length="178" mass="19823">MMFMKDQFDGIPAGSIGPRQSNFAFEIDSSNSTEPNGPSLHQDQGGPTQVAMAFNDPLQDQASIPFNEPSSSVTASSESDSNTEAPPRQVKRKRSQDSQVSTLQKSIRALQKEKEELKFDDDVAFFNSIMPHVKKLDSLQKLRFRIEVTKLMYDMLFGSNGTTVPEVTEVKVEPTSFQ</sequence>
<dbReference type="Proteomes" id="UP000079169">
    <property type="component" value="Unplaced"/>
</dbReference>
<dbReference type="GO" id="GO:0005634">
    <property type="term" value="C:nucleus"/>
    <property type="evidence" value="ECO:0007669"/>
    <property type="project" value="UniProtKB-SubCell"/>
</dbReference>
<dbReference type="PaxDb" id="121845-A0A1S3DQ52"/>
<feature type="domain" description="BESS" evidence="3">
    <location>
        <begin position="119"/>
        <end position="158"/>
    </location>
</feature>
<dbReference type="InterPro" id="IPR004210">
    <property type="entry name" value="BESS_motif"/>
</dbReference>
<proteinExistence type="predicted"/>
<dbReference type="KEGG" id="dci:103522751"/>
<evidence type="ECO:0000313" key="4">
    <source>
        <dbReference type="Proteomes" id="UP000079169"/>
    </source>
</evidence>
<organism evidence="4 5">
    <name type="scientific">Diaphorina citri</name>
    <name type="common">Asian citrus psyllid</name>
    <dbReference type="NCBI Taxonomy" id="121845"/>
    <lineage>
        <taxon>Eukaryota</taxon>
        <taxon>Metazoa</taxon>
        <taxon>Ecdysozoa</taxon>
        <taxon>Arthropoda</taxon>
        <taxon>Hexapoda</taxon>
        <taxon>Insecta</taxon>
        <taxon>Pterygota</taxon>
        <taxon>Neoptera</taxon>
        <taxon>Paraneoptera</taxon>
        <taxon>Hemiptera</taxon>
        <taxon>Sternorrhyncha</taxon>
        <taxon>Psylloidea</taxon>
        <taxon>Psyllidae</taxon>
        <taxon>Diaphorininae</taxon>
        <taxon>Diaphorina</taxon>
    </lineage>
</organism>
<evidence type="ECO:0000256" key="1">
    <source>
        <dbReference type="PROSITE-ProRule" id="PRU00371"/>
    </source>
</evidence>
<dbReference type="PROSITE" id="PS51031">
    <property type="entry name" value="BESS"/>
    <property type="match status" value="1"/>
</dbReference>
<comment type="subcellular location">
    <subcellularLocation>
        <location evidence="1">Nucleus</location>
    </subcellularLocation>
</comment>
<dbReference type="GeneID" id="103522751"/>
<name>A0A1S3DQ52_DIACI</name>
<protein>
    <submittedName>
        <fullName evidence="5">Uncharacterized protein LOC103522751</fullName>
    </submittedName>
</protein>
<dbReference type="RefSeq" id="XP_008486067.2">
    <property type="nucleotide sequence ID" value="XM_008487845.3"/>
</dbReference>
<evidence type="ECO:0000313" key="5">
    <source>
        <dbReference type="RefSeq" id="XP_008486067.2"/>
    </source>
</evidence>
<accession>A0A1S3DQ52</accession>
<evidence type="ECO:0000259" key="3">
    <source>
        <dbReference type="PROSITE" id="PS51031"/>
    </source>
</evidence>
<evidence type="ECO:0000256" key="2">
    <source>
        <dbReference type="SAM" id="MobiDB-lite"/>
    </source>
</evidence>
<gene>
    <name evidence="5" type="primary">LOC103522751</name>
</gene>
<keyword evidence="1" id="KW-0539">Nucleus</keyword>
<keyword evidence="4" id="KW-1185">Reference proteome</keyword>
<dbReference type="AlphaFoldDB" id="A0A1S3DQ52"/>
<reference evidence="5" key="1">
    <citation type="submission" date="2025-08" db="UniProtKB">
        <authorList>
            <consortium name="RefSeq"/>
        </authorList>
    </citation>
    <scope>IDENTIFICATION</scope>
</reference>